<dbReference type="PROSITE" id="PS00754">
    <property type="entry name" value="NA_NEUROTRAN_SYMP_2"/>
    <property type="match status" value="1"/>
</dbReference>
<comment type="caution">
    <text evidence="9">The sequence shown here is derived from an EMBL/GenBank/DDBJ whole genome shotgun (WGS) entry which is preliminary data.</text>
</comment>
<comment type="subcellular location">
    <subcellularLocation>
        <location evidence="1">Membrane</location>
        <topology evidence="1">Multi-pass membrane protein</topology>
    </subcellularLocation>
</comment>
<feature type="transmembrane region" description="Helical" evidence="8">
    <location>
        <begin position="383"/>
        <end position="404"/>
    </location>
</feature>
<keyword evidence="6" id="KW-0769">Symport</keyword>
<dbReference type="InterPro" id="IPR000175">
    <property type="entry name" value="Na/ntran_symport"/>
</dbReference>
<dbReference type="PANTHER" id="PTHR11616">
    <property type="entry name" value="SODIUM/CHLORIDE DEPENDENT TRANSPORTER"/>
    <property type="match status" value="1"/>
</dbReference>
<feature type="transmembrane region" description="Helical" evidence="8">
    <location>
        <begin position="536"/>
        <end position="561"/>
    </location>
</feature>
<feature type="transmembrane region" description="Helical" evidence="8">
    <location>
        <begin position="329"/>
        <end position="347"/>
    </location>
</feature>
<feature type="transmembrane region" description="Helical" evidence="8">
    <location>
        <begin position="239"/>
        <end position="272"/>
    </location>
</feature>
<feature type="transmembrane region" description="Helical" evidence="8">
    <location>
        <begin position="456"/>
        <end position="478"/>
    </location>
</feature>
<evidence type="ECO:0000313" key="9">
    <source>
        <dbReference type="EMBL" id="CAK8673327.1"/>
    </source>
</evidence>
<sequence>MEQNTNSQEDDSMVTNSKEKKRQTWSRPWDFYMSSVGVSIGLGNIWRFPYMCFKYGGGAFLIPYLLTLTVIVFPLMILEVSLSQSVRKGLAASWATIPLFKGISIASAMILFHANFSYPVILAWVFKYLVSSFSSNLPWMSCDNEWNTEHCVSLWDPEKQYLDETNNASMITVSNVTNQTGQILGTSSAEEFWNYGVLRISNGLSEIGRLNGELVLYLTFIWILGYFAIFKGIKWSAKVIYVTATLPLILIIIVMVRGVTLEGASVGIYYYLKPNMTQLENPEVWIAAATQVLYTSGVCAAAVLTLGSYNNYHHNFIRDVTMIAFSNSFASFVCGFAVFSTLGSMAFRQNLTMNEVVQSGPGLVFIAYPQALAMLPLPQLWNALFFLTILLLGFDSQFVYVESFCAFFMDSYPRLRNFHKYSREIFFAVCNAGFCLLGIIFVTEGGVYVFEIFNTYGSAGWSVFLVATCEFVAVGWVYGADRHWDEINRMVGYSRIRFVVTLVWKYIGPAICMTISIYYVTAHSPLSYASYVYPPWAQAICHIVATSSAMCIPLYAFYLVVTSRKPWSQLRRKVNTEETKHENIISEEEEML</sequence>
<dbReference type="SUPFAM" id="SSF161070">
    <property type="entry name" value="SNF-like"/>
    <property type="match status" value="1"/>
</dbReference>
<feature type="transmembrane region" description="Helical" evidence="8">
    <location>
        <begin position="58"/>
        <end position="78"/>
    </location>
</feature>
<feature type="transmembrane region" description="Helical" evidence="8">
    <location>
        <begin position="425"/>
        <end position="450"/>
    </location>
</feature>
<evidence type="ECO:0000256" key="8">
    <source>
        <dbReference type="SAM" id="Phobius"/>
    </source>
</evidence>
<accession>A0ABP0F511</accession>
<evidence type="ECO:0000256" key="6">
    <source>
        <dbReference type="RuleBase" id="RU003732"/>
    </source>
</evidence>
<feature type="transmembrane region" description="Helical" evidence="8">
    <location>
        <begin position="29"/>
        <end position="46"/>
    </location>
</feature>
<evidence type="ECO:0000256" key="5">
    <source>
        <dbReference type="ARBA" id="ARBA00023136"/>
    </source>
</evidence>
<evidence type="ECO:0000256" key="7">
    <source>
        <dbReference type="SAM" id="MobiDB-lite"/>
    </source>
</evidence>
<evidence type="ECO:0000256" key="3">
    <source>
        <dbReference type="ARBA" id="ARBA00022692"/>
    </source>
</evidence>
<keyword evidence="10" id="KW-1185">Reference proteome</keyword>
<dbReference type="Pfam" id="PF00209">
    <property type="entry name" value="SNF"/>
    <property type="match status" value="1"/>
</dbReference>
<evidence type="ECO:0000256" key="1">
    <source>
        <dbReference type="ARBA" id="ARBA00004141"/>
    </source>
</evidence>
<evidence type="ECO:0000256" key="4">
    <source>
        <dbReference type="ARBA" id="ARBA00022989"/>
    </source>
</evidence>
<dbReference type="PROSITE" id="PS50267">
    <property type="entry name" value="NA_NEUROTRAN_SYMP_3"/>
    <property type="match status" value="1"/>
</dbReference>
<comment type="similarity">
    <text evidence="6">Belongs to the sodium:neurotransmitter symporter (SNF) (TC 2.A.22) family.</text>
</comment>
<dbReference type="Proteomes" id="UP001642483">
    <property type="component" value="Unassembled WGS sequence"/>
</dbReference>
<evidence type="ECO:0000313" key="10">
    <source>
        <dbReference type="Proteomes" id="UP001642483"/>
    </source>
</evidence>
<keyword evidence="5 8" id="KW-0472">Membrane</keyword>
<feature type="region of interest" description="Disordered" evidence="7">
    <location>
        <begin position="1"/>
        <end position="21"/>
    </location>
</feature>
<feature type="transmembrane region" description="Helical" evidence="8">
    <location>
        <begin position="498"/>
        <end position="521"/>
    </location>
</feature>
<evidence type="ECO:0000256" key="2">
    <source>
        <dbReference type="ARBA" id="ARBA00022448"/>
    </source>
</evidence>
<proteinExistence type="inferred from homology"/>
<dbReference type="EMBL" id="CAWYQH010000002">
    <property type="protein sequence ID" value="CAK8673327.1"/>
    <property type="molecule type" value="Genomic_DNA"/>
</dbReference>
<gene>
    <name evidence="9" type="ORF">CVLEPA_LOCUS3123</name>
</gene>
<keyword evidence="3 6" id="KW-0812">Transmembrane</keyword>
<feature type="transmembrane region" description="Helical" evidence="8">
    <location>
        <begin position="284"/>
        <end position="309"/>
    </location>
</feature>
<dbReference type="PROSITE" id="PS00610">
    <property type="entry name" value="NA_NEUROTRAN_SYMP_1"/>
    <property type="match status" value="1"/>
</dbReference>
<keyword evidence="2 6" id="KW-0813">Transport</keyword>
<reference evidence="9 10" key="1">
    <citation type="submission" date="2024-02" db="EMBL/GenBank/DDBJ databases">
        <authorList>
            <person name="Daric V."/>
            <person name="Darras S."/>
        </authorList>
    </citation>
    <scope>NUCLEOTIDE SEQUENCE [LARGE SCALE GENOMIC DNA]</scope>
</reference>
<organism evidence="9 10">
    <name type="scientific">Clavelina lepadiformis</name>
    <name type="common">Light-bulb sea squirt</name>
    <name type="synonym">Ascidia lepadiformis</name>
    <dbReference type="NCBI Taxonomy" id="159417"/>
    <lineage>
        <taxon>Eukaryota</taxon>
        <taxon>Metazoa</taxon>
        <taxon>Chordata</taxon>
        <taxon>Tunicata</taxon>
        <taxon>Ascidiacea</taxon>
        <taxon>Aplousobranchia</taxon>
        <taxon>Clavelinidae</taxon>
        <taxon>Clavelina</taxon>
    </lineage>
</organism>
<name>A0ABP0F511_CLALP</name>
<dbReference type="InterPro" id="IPR037272">
    <property type="entry name" value="SNS_sf"/>
</dbReference>
<dbReference type="PRINTS" id="PR00176">
    <property type="entry name" value="NANEUSMPORT"/>
</dbReference>
<dbReference type="PANTHER" id="PTHR11616:SF289">
    <property type="entry name" value="TRANSPORTER"/>
    <property type="match status" value="1"/>
</dbReference>
<keyword evidence="4 8" id="KW-1133">Transmembrane helix</keyword>
<protein>
    <recommendedName>
        <fullName evidence="6">Transporter</fullName>
    </recommendedName>
</protein>
<feature type="transmembrane region" description="Helical" evidence="8">
    <location>
        <begin position="214"/>
        <end position="233"/>
    </location>
</feature>